<dbReference type="InterPro" id="IPR008942">
    <property type="entry name" value="ENTH_VHS"/>
</dbReference>
<feature type="transmembrane region" description="Helical" evidence="11">
    <location>
        <begin position="1206"/>
        <end position="1228"/>
    </location>
</feature>
<feature type="compositionally biased region" description="Basic and acidic residues" evidence="10">
    <location>
        <begin position="342"/>
        <end position="354"/>
    </location>
</feature>
<dbReference type="InterPro" id="IPR016439">
    <property type="entry name" value="Lag1/Lac1-like"/>
</dbReference>
<evidence type="ECO:0000256" key="10">
    <source>
        <dbReference type="SAM" id="MobiDB-lite"/>
    </source>
</evidence>
<evidence type="ECO:0000256" key="5">
    <source>
        <dbReference type="ARBA" id="ARBA00022824"/>
    </source>
</evidence>
<dbReference type="CDD" id="cd16982">
    <property type="entry name" value="CID_Pcf11"/>
    <property type="match status" value="1"/>
</dbReference>
<evidence type="ECO:0000256" key="4">
    <source>
        <dbReference type="ARBA" id="ARBA00022692"/>
    </source>
</evidence>
<name>A0A8H5CNH7_9AGAR</name>
<dbReference type="InterPro" id="IPR006569">
    <property type="entry name" value="CID_dom"/>
</dbReference>
<feature type="compositionally biased region" description="Polar residues" evidence="10">
    <location>
        <begin position="276"/>
        <end position="290"/>
    </location>
</feature>
<evidence type="ECO:0000256" key="11">
    <source>
        <dbReference type="SAM" id="Phobius"/>
    </source>
</evidence>
<feature type="transmembrane region" description="Helical" evidence="11">
    <location>
        <begin position="1248"/>
        <end position="1266"/>
    </location>
</feature>
<feature type="domain" description="CID" evidence="13">
    <location>
        <begin position="32"/>
        <end position="167"/>
    </location>
</feature>
<keyword evidence="7 9" id="KW-0472">Membrane</keyword>
<feature type="transmembrane region" description="Helical" evidence="11">
    <location>
        <begin position="1278"/>
        <end position="1295"/>
    </location>
</feature>
<dbReference type="Pfam" id="PF03798">
    <property type="entry name" value="TRAM_LAG1_CLN8"/>
    <property type="match status" value="2"/>
</dbReference>
<organism evidence="14 15">
    <name type="scientific">Tetrapyrgos nigripes</name>
    <dbReference type="NCBI Taxonomy" id="182062"/>
    <lineage>
        <taxon>Eukaryota</taxon>
        <taxon>Fungi</taxon>
        <taxon>Dikarya</taxon>
        <taxon>Basidiomycota</taxon>
        <taxon>Agaricomycotina</taxon>
        <taxon>Agaricomycetes</taxon>
        <taxon>Agaricomycetidae</taxon>
        <taxon>Agaricales</taxon>
        <taxon>Marasmiineae</taxon>
        <taxon>Marasmiaceae</taxon>
        <taxon>Tetrapyrgos</taxon>
    </lineage>
</organism>
<evidence type="ECO:0008006" key="16">
    <source>
        <dbReference type="Google" id="ProtNLM"/>
    </source>
</evidence>
<keyword evidence="4 9" id="KW-0812">Transmembrane</keyword>
<comment type="caution">
    <text evidence="14">The sequence shown here is derived from an EMBL/GenBank/DDBJ whole genome shotgun (WGS) entry which is preliminary data.</text>
</comment>
<reference evidence="14 15" key="1">
    <citation type="journal article" date="2020" name="ISME J.">
        <title>Uncovering the hidden diversity of litter-decomposition mechanisms in mushroom-forming fungi.</title>
        <authorList>
            <person name="Floudas D."/>
            <person name="Bentzer J."/>
            <person name="Ahren D."/>
            <person name="Johansson T."/>
            <person name="Persson P."/>
            <person name="Tunlid A."/>
        </authorList>
    </citation>
    <scope>NUCLEOTIDE SEQUENCE [LARGE SCALE GENOMIC DNA]</scope>
    <source>
        <strain evidence="14 15">CBS 291.85</strain>
    </source>
</reference>
<dbReference type="SUPFAM" id="SSF48464">
    <property type="entry name" value="ENTH/VHS domain"/>
    <property type="match status" value="1"/>
</dbReference>
<feature type="transmembrane region" description="Helical" evidence="11">
    <location>
        <begin position="786"/>
        <end position="808"/>
    </location>
</feature>
<dbReference type="Gene3D" id="1.25.40.90">
    <property type="match status" value="1"/>
</dbReference>
<accession>A0A8H5CNH7</accession>
<evidence type="ECO:0000256" key="9">
    <source>
        <dbReference type="PROSITE-ProRule" id="PRU00205"/>
    </source>
</evidence>
<feature type="transmembrane region" description="Helical" evidence="11">
    <location>
        <begin position="982"/>
        <end position="1002"/>
    </location>
</feature>
<evidence type="ECO:0000313" key="14">
    <source>
        <dbReference type="EMBL" id="KAF5344131.1"/>
    </source>
</evidence>
<dbReference type="EMBL" id="JAACJM010000129">
    <property type="protein sequence ID" value="KAF5344131.1"/>
    <property type="molecule type" value="Genomic_DNA"/>
</dbReference>
<evidence type="ECO:0000256" key="6">
    <source>
        <dbReference type="ARBA" id="ARBA00022989"/>
    </source>
</evidence>
<dbReference type="GO" id="GO:0046513">
    <property type="term" value="P:ceramide biosynthetic process"/>
    <property type="evidence" value="ECO:0007669"/>
    <property type="project" value="InterPro"/>
</dbReference>
<dbReference type="Proteomes" id="UP000559256">
    <property type="component" value="Unassembled WGS sequence"/>
</dbReference>
<feature type="compositionally biased region" description="Low complexity" evidence="10">
    <location>
        <begin position="299"/>
        <end position="310"/>
    </location>
</feature>
<dbReference type="FunFam" id="1.25.40.90:FF:000016">
    <property type="entry name" value="mRNA cleavage factor complex component Pcf11"/>
    <property type="match status" value="1"/>
</dbReference>
<evidence type="ECO:0000256" key="2">
    <source>
        <dbReference type="ARBA" id="ARBA00009808"/>
    </source>
</evidence>
<feature type="transmembrane region" description="Helical" evidence="11">
    <location>
        <begin position="956"/>
        <end position="976"/>
    </location>
</feature>
<evidence type="ECO:0000313" key="15">
    <source>
        <dbReference type="Proteomes" id="UP000559256"/>
    </source>
</evidence>
<gene>
    <name evidence="14" type="ORF">D9758_008861</name>
</gene>
<dbReference type="SMART" id="SM00724">
    <property type="entry name" value="TLC"/>
    <property type="match status" value="2"/>
</dbReference>
<dbReference type="OrthoDB" id="2129491at2759"/>
<feature type="region of interest" description="Disordered" evidence="10">
    <location>
        <begin position="1067"/>
        <end position="1089"/>
    </location>
</feature>
<dbReference type="PROSITE" id="PS50922">
    <property type="entry name" value="TLC"/>
    <property type="match status" value="1"/>
</dbReference>
<evidence type="ECO:0000256" key="1">
    <source>
        <dbReference type="ARBA" id="ARBA00004477"/>
    </source>
</evidence>
<keyword evidence="6 11" id="KW-1133">Transmembrane helix</keyword>
<feature type="transmembrane region" description="Helical" evidence="11">
    <location>
        <begin position="1162"/>
        <end position="1185"/>
    </location>
</feature>
<dbReference type="GO" id="GO:0000993">
    <property type="term" value="F:RNA polymerase II complex binding"/>
    <property type="evidence" value="ECO:0007669"/>
    <property type="project" value="UniProtKB-ARBA"/>
</dbReference>
<protein>
    <recommendedName>
        <fullName evidence="16">CID domain-containing protein</fullName>
    </recommendedName>
</protein>
<dbReference type="InterPro" id="IPR047415">
    <property type="entry name" value="Pcf11_CID"/>
</dbReference>
<keyword evidence="8" id="KW-0325">Glycoprotein</keyword>
<dbReference type="GO" id="GO:0050291">
    <property type="term" value="F:sphingosine N-acyltransferase activity"/>
    <property type="evidence" value="ECO:0007669"/>
    <property type="project" value="InterPro"/>
</dbReference>
<sequence length="1382" mass="157560">MSPSFGSQTYTQPPIANTYHHLPPPHTAYPTDPATFRRDYSTRLSELTVNSRPIIQSLSMYAHDFAQFGEIVAQCLEAHIRRIPPWMKLPSFYLLDMISKNIYEPYARLFAAFVIPLFIETYQQVDEATRSKMVELVLTWRTGSPSGKELFGVPAQIQIERSIWGEGSNSSTSGSHSSAGIITKAQVLSELEFTLGQKERAVQANPSDATSQNHVVVLQQLRRLVEAGVSQEELKQILTQLRTLMRSSPPSAAPQPSQAPTPAPPSQWSSQPYNAPPQTYSQPSSLSYSGYTGVKQEETPSSSSTSPAPSVPAGGFANLLSSLMKSGILSNTGTPLGAGATAKEESSSILDEERNASRAHRAYVLRHPVQLSTAGITKGQAPISEMLYDHKTSQCKQCGLRFHDSTTGKKTMDDHLDMHFKQNMKANQNIGRGHSRSWFTNIDDWIHDTVDRKGKGRADGTRPLSGKAAAAVDAAKREAELRSQFVIVPPGDEAKPIACPICKEVLKSEFLEDDEEWVWRNAVEKDERIYHATCYAEASTNTLASRLLNANASRSRSVTPETHVTVSKRSSPIPEVVAGAKRKAEDDHSISVCPSHSTRPMDNLISSPSIIKAWYRGGLLQLKRSQLDFARNDTPQRNHMVTFKIAMPRHIFSLTSPSSRQQGLTAFPNLLTGLKRLSRLVVCLLAMSESFEIDFAPQTPIGTPERHFSPPPPPRRPRVKPWLSWAVQPSASLKILLIPLVLSVNWRLLPWSKDASDPFAAFYVLSHPIPDSPADDLRYAKGYYDLLFIAYHVVFFSLVRQLITINLCRPIARYFYIRKERKLERFGEQGYALIYFIVMGAWGYRIMSQLPTYWYRTEYFWIDYPHWDMKPELKRYYLMQMAYWIQQLLVLVLGLEKPRKDYHELVAHHFVTLWLVGWSYVMNLTFIGNAVYMSMDIPDAGLAFSKLLNYMRMDRAKIVAISSGVWIWANGTYLTWWMKYQIFIPLFLLQLLNLFWYFKFILRVAIRAIITATADDDRSDDEGDGDDEDEARRSLLLHIIDTAYPASTYMLTIDAKKFPKLETDFAPQTPLGSRSPERRFSPPPPPPRRPRVSPWLAWAVKPSASLKVLLVPLVLCVNWQLLPWSKEMANPFASFFLLSHPILDSPPDDPRYAKGYYDLLFIAYHVVFFSLVRQVITFSLCRPVARYFGIRKEGKLDRFGEQGYAFIYFSIMGAWGYRIMGQLPTWWYRTEYFWIDYPHWDMKPELKRYYLMQMAYWIQQLLVLVLRLEKPRKDYNELIAHHFVTIWLVGWSYLVNCTLIGNAVYMSMDLPDAGLAFSKLLNYLQMERAKGNLEDLGLGKWNIPELVDEVPMRGILSSTVDDDRSDDEDEGDEDDEDDKKKQ</sequence>
<evidence type="ECO:0000256" key="3">
    <source>
        <dbReference type="ARBA" id="ARBA00022679"/>
    </source>
</evidence>
<evidence type="ECO:0000259" key="13">
    <source>
        <dbReference type="PROSITE" id="PS51391"/>
    </source>
</evidence>
<evidence type="ECO:0000256" key="7">
    <source>
        <dbReference type="ARBA" id="ARBA00023136"/>
    </source>
</evidence>
<dbReference type="GO" id="GO:0005789">
    <property type="term" value="C:endoplasmic reticulum membrane"/>
    <property type="evidence" value="ECO:0007669"/>
    <property type="project" value="UniProtKB-SubCell"/>
</dbReference>
<dbReference type="SMART" id="SM00582">
    <property type="entry name" value="RPR"/>
    <property type="match status" value="1"/>
</dbReference>
<dbReference type="PANTHER" id="PTHR12560">
    <property type="entry name" value="LONGEVITY ASSURANCE FACTOR 1 LAG1"/>
    <property type="match status" value="1"/>
</dbReference>
<dbReference type="GO" id="GO:0031124">
    <property type="term" value="P:mRNA 3'-end processing"/>
    <property type="evidence" value="ECO:0007669"/>
    <property type="project" value="UniProtKB-ARBA"/>
</dbReference>
<feature type="region of interest" description="Disordered" evidence="10">
    <location>
        <begin position="333"/>
        <end position="354"/>
    </location>
</feature>
<dbReference type="PANTHER" id="PTHR12560:SF11">
    <property type="entry name" value="CERAMIDE SYNTHASE LAC1-RELATED"/>
    <property type="match status" value="1"/>
</dbReference>
<feature type="transmembrane region" description="Helical" evidence="11">
    <location>
        <begin position="829"/>
        <end position="847"/>
    </location>
</feature>
<comment type="subcellular location">
    <subcellularLocation>
        <location evidence="1">Endoplasmic reticulum membrane</location>
        <topology evidence="1">Multi-pass membrane protein</topology>
    </subcellularLocation>
</comment>
<dbReference type="PROSITE" id="PS51391">
    <property type="entry name" value="CID"/>
    <property type="match status" value="1"/>
</dbReference>
<feature type="compositionally biased region" description="Acidic residues" evidence="10">
    <location>
        <begin position="1363"/>
        <end position="1382"/>
    </location>
</feature>
<evidence type="ECO:0000259" key="12">
    <source>
        <dbReference type="PROSITE" id="PS50922"/>
    </source>
</evidence>
<proteinExistence type="inferred from homology"/>
<dbReference type="Pfam" id="PF04818">
    <property type="entry name" value="CID"/>
    <property type="match status" value="1"/>
</dbReference>
<feature type="region of interest" description="Disordered" evidence="10">
    <location>
        <begin position="247"/>
        <end position="310"/>
    </location>
</feature>
<comment type="similarity">
    <text evidence="2">Belongs to the sphingosine N-acyltransferase family.</text>
</comment>
<keyword evidence="3" id="KW-0808">Transferase</keyword>
<feature type="compositionally biased region" description="Pro residues" evidence="10">
    <location>
        <begin position="251"/>
        <end position="265"/>
    </location>
</feature>
<dbReference type="Pfam" id="PF21936">
    <property type="entry name" value="Pcf11_C"/>
    <property type="match status" value="1"/>
</dbReference>
<dbReference type="InterPro" id="IPR054127">
    <property type="entry name" value="Pcf11_C"/>
</dbReference>
<dbReference type="InterPro" id="IPR006634">
    <property type="entry name" value="TLC-dom"/>
</dbReference>
<feature type="region of interest" description="Disordered" evidence="10">
    <location>
        <begin position="1355"/>
        <end position="1382"/>
    </location>
</feature>
<feature type="domain" description="TLC" evidence="12">
    <location>
        <begin position="821"/>
        <end position="1009"/>
    </location>
</feature>
<evidence type="ECO:0000256" key="8">
    <source>
        <dbReference type="ARBA" id="ARBA00023180"/>
    </source>
</evidence>
<keyword evidence="5" id="KW-0256">Endoplasmic reticulum</keyword>
<keyword evidence="15" id="KW-1185">Reference proteome</keyword>